<name>A0AAV9RKM4_9TELE</name>
<dbReference type="Proteomes" id="UP001311232">
    <property type="component" value="Unassembled WGS sequence"/>
</dbReference>
<evidence type="ECO:0000313" key="2">
    <source>
        <dbReference type="Proteomes" id="UP001311232"/>
    </source>
</evidence>
<comment type="caution">
    <text evidence="1">The sequence shown here is derived from an EMBL/GenBank/DDBJ whole genome shotgun (WGS) entry which is preliminary data.</text>
</comment>
<dbReference type="EMBL" id="JAHHUM010001742">
    <property type="protein sequence ID" value="KAK5609584.1"/>
    <property type="molecule type" value="Genomic_DNA"/>
</dbReference>
<reference evidence="1 2" key="1">
    <citation type="submission" date="2021-06" db="EMBL/GenBank/DDBJ databases">
        <authorList>
            <person name="Palmer J.M."/>
        </authorList>
    </citation>
    <scope>NUCLEOTIDE SEQUENCE [LARGE SCALE GENOMIC DNA]</scope>
    <source>
        <strain evidence="1 2">MEX-2019</strain>
        <tissue evidence="1">Muscle</tissue>
    </source>
</reference>
<evidence type="ECO:0000313" key="1">
    <source>
        <dbReference type="EMBL" id="KAK5609584.1"/>
    </source>
</evidence>
<gene>
    <name evidence="1" type="ORF">CRENBAI_004457</name>
</gene>
<proteinExistence type="predicted"/>
<sequence>MGLRHMAIHAMLANPHIAPFELVKQPSFRQDWCLIDHMMAIHTQCLRPAVARASNYENGERDLMRGLRNAPLGVRRAWCARLPATAGATVVRELKRKENKFRILCDLRREDDVSLSDTCERHDTFMGLHESYVMQGLRNEEFPFVVSEYLYTGGVRGLICIEFLERFLASVTKTMMDVLWAQKEKDSMSCLETISDSSGARESHSERFARGFVRLSIAYANNSVREVAMLSSAAQAGRHLRINRNGMQNVLLRNDSEAFDQEECDKLQATRHVHRDPEDNSS</sequence>
<protein>
    <submittedName>
        <fullName evidence="1">Uncharacterized protein</fullName>
    </submittedName>
</protein>
<organism evidence="1 2">
    <name type="scientific">Crenichthys baileyi</name>
    <name type="common">White River springfish</name>
    <dbReference type="NCBI Taxonomy" id="28760"/>
    <lineage>
        <taxon>Eukaryota</taxon>
        <taxon>Metazoa</taxon>
        <taxon>Chordata</taxon>
        <taxon>Craniata</taxon>
        <taxon>Vertebrata</taxon>
        <taxon>Euteleostomi</taxon>
        <taxon>Actinopterygii</taxon>
        <taxon>Neopterygii</taxon>
        <taxon>Teleostei</taxon>
        <taxon>Neoteleostei</taxon>
        <taxon>Acanthomorphata</taxon>
        <taxon>Ovalentaria</taxon>
        <taxon>Atherinomorphae</taxon>
        <taxon>Cyprinodontiformes</taxon>
        <taxon>Goodeidae</taxon>
        <taxon>Crenichthys</taxon>
    </lineage>
</organism>
<keyword evidence="2" id="KW-1185">Reference proteome</keyword>
<dbReference type="AlphaFoldDB" id="A0AAV9RKM4"/>
<accession>A0AAV9RKM4</accession>